<evidence type="ECO:0000259" key="6">
    <source>
        <dbReference type="SMART" id="SM00235"/>
    </source>
</evidence>
<dbReference type="InterPro" id="IPR006026">
    <property type="entry name" value="Peptidase_Metallo"/>
</dbReference>
<keyword evidence="2" id="KW-0479">Metal-binding</keyword>
<proteinExistence type="predicted"/>
<name>A0A6L3SYW6_9HYPH</name>
<dbReference type="SUPFAM" id="SSF55486">
    <property type="entry name" value="Metalloproteases ('zincins'), catalytic domain"/>
    <property type="match status" value="1"/>
</dbReference>
<dbReference type="PANTHER" id="PTHR10201">
    <property type="entry name" value="MATRIX METALLOPROTEINASE"/>
    <property type="match status" value="1"/>
</dbReference>
<dbReference type="InterPro" id="IPR043708">
    <property type="entry name" value="DUF5648"/>
</dbReference>
<dbReference type="Pfam" id="PF00413">
    <property type="entry name" value="Peptidase_M10"/>
    <property type="match status" value="1"/>
</dbReference>
<feature type="domain" description="Peptidase metallopeptidase" evidence="6">
    <location>
        <begin position="7"/>
        <end position="162"/>
    </location>
</feature>
<evidence type="ECO:0000256" key="1">
    <source>
        <dbReference type="ARBA" id="ARBA00022670"/>
    </source>
</evidence>
<dbReference type="SMART" id="SM00235">
    <property type="entry name" value="ZnMc"/>
    <property type="match status" value="1"/>
</dbReference>
<keyword evidence="5 7" id="KW-0482">Metalloprotease</keyword>
<keyword evidence="3" id="KW-0378">Hydrolase</keyword>
<evidence type="ECO:0000256" key="3">
    <source>
        <dbReference type="ARBA" id="ARBA00022801"/>
    </source>
</evidence>
<dbReference type="AlphaFoldDB" id="A0A6L3SYW6"/>
<dbReference type="InterPro" id="IPR021190">
    <property type="entry name" value="Pept_M10A"/>
</dbReference>
<gene>
    <name evidence="7" type="ORF">F6X53_19685</name>
</gene>
<dbReference type="GO" id="GO:0030198">
    <property type="term" value="P:extracellular matrix organization"/>
    <property type="evidence" value="ECO:0007669"/>
    <property type="project" value="TreeGrafter"/>
</dbReference>
<dbReference type="GO" id="GO:0030574">
    <property type="term" value="P:collagen catabolic process"/>
    <property type="evidence" value="ECO:0007669"/>
    <property type="project" value="TreeGrafter"/>
</dbReference>
<organism evidence="7 8">
    <name type="scientific">Methylobacterium soli</name>
    <dbReference type="NCBI Taxonomy" id="553447"/>
    <lineage>
        <taxon>Bacteria</taxon>
        <taxon>Pseudomonadati</taxon>
        <taxon>Pseudomonadota</taxon>
        <taxon>Alphaproteobacteria</taxon>
        <taxon>Hyphomicrobiales</taxon>
        <taxon>Methylobacteriaceae</taxon>
        <taxon>Methylobacterium</taxon>
    </lineage>
</organism>
<dbReference type="Proteomes" id="UP000474159">
    <property type="component" value="Unassembled WGS sequence"/>
</dbReference>
<keyword evidence="8" id="KW-1185">Reference proteome</keyword>
<accession>A0A6L3SYW6</accession>
<dbReference type="GO" id="GO:0031012">
    <property type="term" value="C:extracellular matrix"/>
    <property type="evidence" value="ECO:0007669"/>
    <property type="project" value="InterPro"/>
</dbReference>
<evidence type="ECO:0000313" key="8">
    <source>
        <dbReference type="Proteomes" id="UP000474159"/>
    </source>
</evidence>
<dbReference type="Gene3D" id="3.40.390.10">
    <property type="entry name" value="Collagenase (Catalytic Domain)"/>
    <property type="match status" value="1"/>
</dbReference>
<sequence length="352" mass="36345">MAGYVLEGPLWGAGATVSWAVDGSVPASFLPDLRAAFADWSAHANITFLQAASPSTAEIRFSDAAIDGLDNVLGQTRYSYVGSHFTSAEITLDSAEGWHAGAGGVVSAHDVSFFLVALHEIGHALGLGHYGGEPAVMNPYLNKAVTDLTASDISGIQALYGAPLVANASPAPTLATPVGVAQPAALPGPSVASAEVHDSFRFFNAATNDHFYTVNPAERDALIQGQSGYVYEGVAWATPDAGTGTVDVYRFLDTAHGTHFYTTSAAERDQIIKTLPSYAYEGVAFEAYASAAAGGPGALTLERFYNAQSGVHHFAASPGEIDAIRGGAAGPGWVDEGKGFTVHAPGDGLLLT</sequence>
<evidence type="ECO:0000256" key="2">
    <source>
        <dbReference type="ARBA" id="ARBA00022723"/>
    </source>
</evidence>
<dbReference type="InterPro" id="IPR024079">
    <property type="entry name" value="MetalloPept_cat_dom_sf"/>
</dbReference>
<dbReference type="GO" id="GO:0008270">
    <property type="term" value="F:zinc ion binding"/>
    <property type="evidence" value="ECO:0007669"/>
    <property type="project" value="InterPro"/>
</dbReference>
<evidence type="ECO:0000313" key="7">
    <source>
        <dbReference type="EMBL" id="KAB1077309.1"/>
    </source>
</evidence>
<reference evidence="7 8" key="1">
    <citation type="submission" date="2019-09" db="EMBL/GenBank/DDBJ databases">
        <title>YIM 48816 draft genome.</title>
        <authorList>
            <person name="Jiang L."/>
        </authorList>
    </citation>
    <scope>NUCLEOTIDE SEQUENCE [LARGE SCALE GENOMIC DNA]</scope>
    <source>
        <strain evidence="7 8">YIM 48816</strain>
    </source>
</reference>
<comment type="caution">
    <text evidence="7">The sequence shown here is derived from an EMBL/GenBank/DDBJ whole genome shotgun (WGS) entry which is preliminary data.</text>
</comment>
<dbReference type="OrthoDB" id="733404at2"/>
<dbReference type="PRINTS" id="PR00138">
    <property type="entry name" value="MATRIXIN"/>
</dbReference>
<dbReference type="RefSeq" id="WP_151001891.1">
    <property type="nucleotide sequence ID" value="NZ_VZZK01000022.1"/>
</dbReference>
<dbReference type="Pfam" id="PF18885">
    <property type="entry name" value="DUF5648"/>
    <property type="match status" value="1"/>
</dbReference>
<dbReference type="InterPro" id="IPR001818">
    <property type="entry name" value="Pept_M10_metallopeptidase"/>
</dbReference>
<evidence type="ECO:0000256" key="5">
    <source>
        <dbReference type="ARBA" id="ARBA00023049"/>
    </source>
</evidence>
<protein>
    <submittedName>
        <fullName evidence="7">Matrixin family metalloprotease</fullName>
    </submittedName>
</protein>
<evidence type="ECO:0000256" key="4">
    <source>
        <dbReference type="ARBA" id="ARBA00022833"/>
    </source>
</evidence>
<keyword evidence="1 7" id="KW-0645">Protease</keyword>
<dbReference type="PANTHER" id="PTHR10201:SF323">
    <property type="entry name" value="MATRIX METALLOPROTEINASE-21"/>
    <property type="match status" value="1"/>
</dbReference>
<keyword evidence="4" id="KW-0862">Zinc</keyword>
<dbReference type="EMBL" id="VZZK01000022">
    <property type="protein sequence ID" value="KAB1077309.1"/>
    <property type="molecule type" value="Genomic_DNA"/>
</dbReference>
<dbReference type="GO" id="GO:0006508">
    <property type="term" value="P:proteolysis"/>
    <property type="evidence" value="ECO:0007669"/>
    <property type="project" value="UniProtKB-KW"/>
</dbReference>
<dbReference type="GO" id="GO:0004222">
    <property type="term" value="F:metalloendopeptidase activity"/>
    <property type="evidence" value="ECO:0007669"/>
    <property type="project" value="InterPro"/>
</dbReference>